<keyword evidence="3" id="KW-1185">Reference proteome</keyword>
<dbReference type="InterPro" id="IPR038269">
    <property type="entry name" value="SCAN_sf"/>
</dbReference>
<evidence type="ECO:0000313" key="3">
    <source>
        <dbReference type="Proteomes" id="UP001292094"/>
    </source>
</evidence>
<dbReference type="PANTHER" id="PTHR46888:SF13">
    <property type="entry name" value="RIBONUCLEASE H"/>
    <property type="match status" value="1"/>
</dbReference>
<gene>
    <name evidence="2" type="ORF">Pmani_010221</name>
</gene>
<comment type="caution">
    <text evidence="2">The sequence shown here is derived from an EMBL/GenBank/DDBJ whole genome shotgun (WGS) entry which is preliminary data.</text>
</comment>
<dbReference type="Proteomes" id="UP001292094">
    <property type="component" value="Unassembled WGS sequence"/>
</dbReference>
<accession>A0AAE1UC66</accession>
<feature type="domain" description="SCAN box" evidence="1">
    <location>
        <begin position="307"/>
        <end position="380"/>
    </location>
</feature>
<dbReference type="Gene3D" id="1.10.4020.10">
    <property type="entry name" value="DNA breaking-rejoining enzymes"/>
    <property type="match status" value="1"/>
</dbReference>
<organism evidence="2 3">
    <name type="scientific">Petrolisthes manimaculis</name>
    <dbReference type="NCBI Taxonomy" id="1843537"/>
    <lineage>
        <taxon>Eukaryota</taxon>
        <taxon>Metazoa</taxon>
        <taxon>Ecdysozoa</taxon>
        <taxon>Arthropoda</taxon>
        <taxon>Crustacea</taxon>
        <taxon>Multicrustacea</taxon>
        <taxon>Malacostraca</taxon>
        <taxon>Eumalacostraca</taxon>
        <taxon>Eucarida</taxon>
        <taxon>Decapoda</taxon>
        <taxon>Pleocyemata</taxon>
        <taxon>Anomura</taxon>
        <taxon>Galatheoidea</taxon>
        <taxon>Porcellanidae</taxon>
        <taxon>Petrolisthes</taxon>
    </lineage>
</organism>
<evidence type="ECO:0000313" key="2">
    <source>
        <dbReference type="EMBL" id="KAK4318798.1"/>
    </source>
</evidence>
<dbReference type="AlphaFoldDB" id="A0AAE1UC66"/>
<dbReference type="PROSITE" id="PS50804">
    <property type="entry name" value="SCAN_BOX"/>
    <property type="match status" value="1"/>
</dbReference>
<evidence type="ECO:0000259" key="1">
    <source>
        <dbReference type="PROSITE" id="PS50804"/>
    </source>
</evidence>
<name>A0AAE1UC66_9EUCA</name>
<dbReference type="PANTHER" id="PTHR46888">
    <property type="entry name" value="ZINC KNUCKLE DOMAINCONTAINING PROTEIN-RELATED"/>
    <property type="match status" value="1"/>
</dbReference>
<dbReference type="Pfam" id="PF02023">
    <property type="entry name" value="SCAN"/>
    <property type="match status" value="1"/>
</dbReference>
<sequence>MCGGFPYVYSTSSEVAQEELATVVWSGNADELLHLDESIITATTTTLYSTPNKFPGMANTVPPCTPAPPSRTNPAKFISEWSLPEAAPNCNEDGHGNLEGTPVTADRMSPEQKIMRGTKRCFEEVSVVANDEPFQMGADVQWLELATHYELEPRAGQSKKELRQLVLQHMVEDDILAEEDAAALDKPSDLIILKRLQLQLAHADNEKLRLQLSQGSSTSEPPFRLSDALKFVPLFPEEDPDGFFISFERAAALHEWPEDKWVLLAHNSFRGKAQDVFRSLDSTITNDYHVVKKSILHAYQKVPEAYRQQFRSCRKAEGETYVEFFRRKQILCRKWVDSELVTNNFDDLLQLLVLEDVKSCIPIKIRSYLEERGINSLAEAGPSADHYALINPDLAPKNKSHVSPPYPTKQMSVAPVRPPIFRDTRDSHFVRPLVPVRPAGGVPHQNVGRELRPPPYCRYCKKPGHQIHECMKLASKNTSSPHGRVVLHTSVRPEEVELPQIPQVSEKLDLSPCSDSSVTLPSKVPPSFQPFCSSGRVAASCTINSSTPVTILRDTGSDLSCILKEYVPNFECYTGETVLVSGLPGTARQSQRLAEAPSEEPNDSTDDLFLGELFTDAIPAPLPTETHSNALPITREATVP</sequence>
<reference evidence="2" key="1">
    <citation type="submission" date="2023-11" db="EMBL/GenBank/DDBJ databases">
        <title>Genome assemblies of two species of porcelain crab, Petrolisthes cinctipes and Petrolisthes manimaculis (Anomura: Porcellanidae).</title>
        <authorList>
            <person name="Angst P."/>
        </authorList>
    </citation>
    <scope>NUCLEOTIDE SEQUENCE</scope>
    <source>
        <strain evidence="2">PB745_02</strain>
        <tissue evidence="2">Gill</tissue>
    </source>
</reference>
<dbReference type="SUPFAM" id="SSF47353">
    <property type="entry name" value="Retrovirus capsid dimerization domain-like"/>
    <property type="match status" value="1"/>
</dbReference>
<protein>
    <recommendedName>
        <fullName evidence="1">SCAN box domain-containing protein</fullName>
    </recommendedName>
</protein>
<dbReference type="InterPro" id="IPR003309">
    <property type="entry name" value="SCAN_dom"/>
</dbReference>
<dbReference type="EMBL" id="JAWZYT010000798">
    <property type="protein sequence ID" value="KAK4318798.1"/>
    <property type="molecule type" value="Genomic_DNA"/>
</dbReference>
<proteinExistence type="predicted"/>